<evidence type="ECO:0000313" key="3">
    <source>
        <dbReference type="Proteomes" id="UP000246077"/>
    </source>
</evidence>
<dbReference type="AlphaFoldDB" id="A0A317E0V8"/>
<dbReference type="PANTHER" id="PTHR35006:SF1">
    <property type="entry name" value="BLL2941 PROTEIN"/>
    <property type="match status" value="1"/>
</dbReference>
<evidence type="ECO:0000313" key="2">
    <source>
        <dbReference type="EMBL" id="PWR20688.1"/>
    </source>
</evidence>
<organism evidence="2 3">
    <name type="scientific">Zavarzinia compransoris</name>
    <dbReference type="NCBI Taxonomy" id="1264899"/>
    <lineage>
        <taxon>Bacteria</taxon>
        <taxon>Pseudomonadati</taxon>
        <taxon>Pseudomonadota</taxon>
        <taxon>Alphaproteobacteria</taxon>
        <taxon>Rhodospirillales</taxon>
        <taxon>Zavarziniaceae</taxon>
        <taxon>Zavarzinia</taxon>
    </lineage>
</organism>
<name>A0A317E0V8_9PROT</name>
<dbReference type="RefSeq" id="WP_109921332.1">
    <property type="nucleotide sequence ID" value="NZ_QGLF01000003.1"/>
</dbReference>
<reference evidence="3" key="1">
    <citation type="submission" date="2018-05" db="EMBL/GenBank/DDBJ databases">
        <title>Zavarzinia sp. HR-AS.</title>
        <authorList>
            <person name="Lee Y."/>
            <person name="Jeon C.O."/>
        </authorList>
    </citation>
    <scope>NUCLEOTIDE SEQUENCE [LARGE SCALE GENOMIC DNA]</scope>
    <source>
        <strain evidence="3">DSM 1231</strain>
    </source>
</reference>
<protein>
    <recommendedName>
        <fullName evidence="1">VOC domain-containing protein</fullName>
    </recommendedName>
</protein>
<dbReference type="Proteomes" id="UP000246077">
    <property type="component" value="Unassembled WGS sequence"/>
</dbReference>
<dbReference type="Gene3D" id="3.10.180.10">
    <property type="entry name" value="2,3-Dihydroxybiphenyl 1,2-Dioxygenase, domain 1"/>
    <property type="match status" value="1"/>
</dbReference>
<dbReference type="CDD" id="cd07262">
    <property type="entry name" value="VOC_like"/>
    <property type="match status" value="1"/>
</dbReference>
<feature type="domain" description="VOC" evidence="1">
    <location>
        <begin position="1"/>
        <end position="124"/>
    </location>
</feature>
<keyword evidence="3" id="KW-1185">Reference proteome</keyword>
<gene>
    <name evidence="2" type="ORF">DKG75_11865</name>
</gene>
<sequence length="129" mass="13583">MLGYVTLGARDFARSLEFYDAVLVPLGLAREFSAPETGWASWSGAGARLMICQPFDGQPPSAGNGVMLGFRCADEAAVDRIHALALARGGSDEGGPGTREAYGPDFYVAYARDPAGNKLSFYVDRTGGA</sequence>
<dbReference type="OrthoDB" id="9807407at2"/>
<evidence type="ECO:0000259" key="1">
    <source>
        <dbReference type="PROSITE" id="PS51819"/>
    </source>
</evidence>
<dbReference type="InterPro" id="IPR037523">
    <property type="entry name" value="VOC_core"/>
</dbReference>
<dbReference type="PANTHER" id="PTHR35006">
    <property type="entry name" value="GLYOXALASE FAMILY PROTEIN (AFU_ORTHOLOGUE AFUA_5G14830)"/>
    <property type="match status" value="1"/>
</dbReference>
<comment type="caution">
    <text evidence="2">The sequence shown here is derived from an EMBL/GenBank/DDBJ whole genome shotgun (WGS) entry which is preliminary data.</text>
</comment>
<proteinExistence type="predicted"/>
<dbReference type="Pfam" id="PF00903">
    <property type="entry name" value="Glyoxalase"/>
    <property type="match status" value="1"/>
</dbReference>
<dbReference type="PROSITE" id="PS51819">
    <property type="entry name" value="VOC"/>
    <property type="match status" value="1"/>
</dbReference>
<dbReference type="InterPro" id="IPR004360">
    <property type="entry name" value="Glyas_Fos-R_dOase_dom"/>
</dbReference>
<accession>A0A317E0V8</accession>
<dbReference type="SUPFAM" id="SSF54593">
    <property type="entry name" value="Glyoxalase/Bleomycin resistance protein/Dihydroxybiphenyl dioxygenase"/>
    <property type="match status" value="1"/>
</dbReference>
<dbReference type="InterPro" id="IPR029068">
    <property type="entry name" value="Glyas_Bleomycin-R_OHBP_Dase"/>
</dbReference>
<dbReference type="EMBL" id="QGLF01000003">
    <property type="protein sequence ID" value="PWR20688.1"/>
    <property type="molecule type" value="Genomic_DNA"/>
</dbReference>